<name>A0A6A4TQV3_SCOMX</name>
<dbReference type="Proteomes" id="UP000438429">
    <property type="component" value="Unassembled WGS sequence"/>
</dbReference>
<dbReference type="EMBL" id="VEVO01000001">
    <property type="protein sequence ID" value="KAF0047645.1"/>
    <property type="molecule type" value="Genomic_DNA"/>
</dbReference>
<accession>A0A6A4TQV3</accession>
<proteinExistence type="predicted"/>
<evidence type="ECO:0000313" key="2">
    <source>
        <dbReference type="EMBL" id="KAF0047645.1"/>
    </source>
</evidence>
<evidence type="ECO:0000256" key="1">
    <source>
        <dbReference type="SAM" id="MobiDB-lite"/>
    </source>
</evidence>
<dbReference type="AlphaFoldDB" id="A0A6A4TQV3"/>
<comment type="caution">
    <text evidence="2">The sequence shown here is derived from an EMBL/GenBank/DDBJ whole genome shotgun (WGS) entry which is preliminary data.</text>
</comment>
<organism evidence="2 3">
    <name type="scientific">Scophthalmus maximus</name>
    <name type="common">Turbot</name>
    <name type="synonym">Psetta maxima</name>
    <dbReference type="NCBI Taxonomy" id="52904"/>
    <lineage>
        <taxon>Eukaryota</taxon>
        <taxon>Metazoa</taxon>
        <taxon>Chordata</taxon>
        <taxon>Craniata</taxon>
        <taxon>Vertebrata</taxon>
        <taxon>Euteleostomi</taxon>
        <taxon>Actinopterygii</taxon>
        <taxon>Neopterygii</taxon>
        <taxon>Teleostei</taxon>
        <taxon>Neoteleostei</taxon>
        <taxon>Acanthomorphata</taxon>
        <taxon>Carangaria</taxon>
        <taxon>Pleuronectiformes</taxon>
        <taxon>Pleuronectoidei</taxon>
        <taxon>Scophthalmidae</taxon>
        <taxon>Scophthalmus</taxon>
    </lineage>
</organism>
<protein>
    <submittedName>
        <fullName evidence="2">Uncharacterized protein</fullName>
    </submittedName>
</protein>
<reference evidence="2 3" key="1">
    <citation type="submission" date="2019-06" db="EMBL/GenBank/DDBJ databases">
        <title>Draft genomes of female and male turbot (Scophthalmus maximus).</title>
        <authorList>
            <person name="Xu H."/>
            <person name="Xu X.-W."/>
            <person name="Shao C."/>
            <person name="Chen S."/>
        </authorList>
    </citation>
    <scope>NUCLEOTIDE SEQUENCE [LARGE SCALE GENOMIC DNA]</scope>
    <source>
        <strain evidence="2">Ysfricsl-2016a</strain>
        <tissue evidence="2">Blood</tissue>
    </source>
</reference>
<evidence type="ECO:0000313" key="3">
    <source>
        <dbReference type="Proteomes" id="UP000438429"/>
    </source>
</evidence>
<feature type="region of interest" description="Disordered" evidence="1">
    <location>
        <begin position="75"/>
        <end position="99"/>
    </location>
</feature>
<gene>
    <name evidence="2" type="ORF">F2P81_001278</name>
</gene>
<sequence>MTSVCHTNHMEDDTNACPSVNQPFPLLAGRQPQKYRTVPVPHSLRAIPRHLCAPTFMELSTVVVTSSLCNPTRLRRASSAETREDRRARRRHPKQELTYDSTAQLHTVGGERIANIESDSYSLTLLKSSNRPLANYR</sequence>